<dbReference type="Proteomes" id="UP000680279">
    <property type="component" value="Unassembled WGS sequence"/>
</dbReference>
<reference evidence="1 2" key="1">
    <citation type="submission" date="2021-03" db="EMBL/GenBank/DDBJ databases">
        <title>Antimicrobial resistance genes in bacteria isolated from Japanese honey, and their potential for conferring macrolide and lincosamide resistance in the American foulbrood pathogen Paenibacillus larvae.</title>
        <authorList>
            <person name="Okamoto M."/>
            <person name="Kumagai M."/>
            <person name="Kanamori H."/>
            <person name="Takamatsu D."/>
        </authorList>
    </citation>
    <scope>NUCLEOTIDE SEQUENCE [LARGE SCALE GENOMIC DNA]</scope>
    <source>
        <strain evidence="1 2">J1TS3</strain>
    </source>
</reference>
<protein>
    <submittedName>
        <fullName evidence="1">Serine hydroxymethyltransferase</fullName>
    </submittedName>
</protein>
<dbReference type="RefSeq" id="WP_018706341.1">
    <property type="nucleotide sequence ID" value="NZ_BOQT01000002.1"/>
</dbReference>
<keyword evidence="2" id="KW-1185">Reference proteome</keyword>
<sequence length="249" mass="29293">MIIRERAKEFVMIEQHHHAEISGQLMSCWKRDLLKTQAALKSVLFAIYQHDCGWKLADKEPLWDDGKLSPYSFTNFPIPLKILIYQYGIDEVAKIDPYSGLLCSEHYTRFMLHDETEEAKTFVQREKERQEQLIESLPRFDPALFEFHYGLLQLFDNLSLFMCLNEPGMNEHSFFRNGLPLAPALNLKRKMNIRWTNQRAIQIEDFPFAKAITVTIKQKIVPKEDIFIKGLNESYKKAHLDRFSIQIIP</sequence>
<dbReference type="InterPro" id="IPR024992">
    <property type="entry name" value="DUF3891"/>
</dbReference>
<dbReference type="EMBL" id="BOQT01000002">
    <property type="protein sequence ID" value="GIN19651.1"/>
    <property type="molecule type" value="Genomic_DNA"/>
</dbReference>
<evidence type="ECO:0000313" key="2">
    <source>
        <dbReference type="Proteomes" id="UP000680279"/>
    </source>
</evidence>
<gene>
    <name evidence="1" type="ORF">J1TS3_07850</name>
</gene>
<comment type="caution">
    <text evidence="1">The sequence shown here is derived from an EMBL/GenBank/DDBJ whole genome shotgun (WGS) entry which is preliminary data.</text>
</comment>
<evidence type="ECO:0000313" key="1">
    <source>
        <dbReference type="EMBL" id="GIN19651.1"/>
    </source>
</evidence>
<accession>A0ABQ4K1K5</accession>
<name>A0ABQ4K1K5_9BACI</name>
<organism evidence="1 2">
    <name type="scientific">Siminovitchia fordii</name>
    <dbReference type="NCBI Taxonomy" id="254759"/>
    <lineage>
        <taxon>Bacteria</taxon>
        <taxon>Bacillati</taxon>
        <taxon>Bacillota</taxon>
        <taxon>Bacilli</taxon>
        <taxon>Bacillales</taxon>
        <taxon>Bacillaceae</taxon>
        <taxon>Siminovitchia</taxon>
    </lineage>
</organism>
<dbReference type="Pfam" id="PF13030">
    <property type="entry name" value="DUF3891"/>
    <property type="match status" value="1"/>
</dbReference>
<proteinExistence type="predicted"/>